<evidence type="ECO:0000313" key="1">
    <source>
        <dbReference type="EMBL" id="CUQ81731.1"/>
    </source>
</evidence>
<name>A0A174ZCJ8_9FIRM</name>
<dbReference type="Proteomes" id="UP000095780">
    <property type="component" value="Unassembled WGS sequence"/>
</dbReference>
<accession>A0A174ZCJ8</accession>
<organism evidence="1 2">
    <name type="scientific">Lachnospira eligens</name>
    <dbReference type="NCBI Taxonomy" id="39485"/>
    <lineage>
        <taxon>Bacteria</taxon>
        <taxon>Bacillati</taxon>
        <taxon>Bacillota</taxon>
        <taxon>Clostridia</taxon>
        <taxon>Lachnospirales</taxon>
        <taxon>Lachnospiraceae</taxon>
        <taxon>Lachnospira</taxon>
    </lineage>
</organism>
<dbReference type="AlphaFoldDB" id="A0A174ZCJ8"/>
<sequence length="42" mass="5106">MNGKFFNEKTSHFLALWIWLYNARIVLLKLEETNLKDYKAFV</sequence>
<reference evidence="1 2" key="1">
    <citation type="submission" date="2015-09" db="EMBL/GenBank/DDBJ databases">
        <authorList>
            <consortium name="Pathogen Informatics"/>
        </authorList>
    </citation>
    <scope>NUCLEOTIDE SEQUENCE [LARGE SCALE GENOMIC DNA]</scope>
    <source>
        <strain evidence="1 2">2789STDY5834878</strain>
    </source>
</reference>
<proteinExistence type="predicted"/>
<dbReference type="EMBL" id="CZBV01000002">
    <property type="protein sequence ID" value="CUQ81731.1"/>
    <property type="molecule type" value="Genomic_DNA"/>
</dbReference>
<protein>
    <submittedName>
        <fullName evidence="1">Uncharacterized protein</fullName>
    </submittedName>
</protein>
<evidence type="ECO:0000313" key="2">
    <source>
        <dbReference type="Proteomes" id="UP000095780"/>
    </source>
</evidence>
<gene>
    <name evidence="1" type="ORF">ERS852492_00840</name>
</gene>